<protein>
    <recommendedName>
        <fullName evidence="2">DUF4382 domain-containing protein</fullName>
    </recommendedName>
</protein>
<dbReference type="RefSeq" id="WP_088905540.1">
    <property type="nucleotide sequence ID" value="NZ_CP022272.1"/>
</dbReference>
<dbReference type="Proteomes" id="UP000198233">
    <property type="component" value="Chromosome"/>
</dbReference>
<name>A0AAC9XPZ8_9GAMM</name>
<keyword evidence="1" id="KW-0732">Signal</keyword>
<sequence>MKYSKSIIAIALTSLLAACGGSDDTPETPKTGVFSLGVSDNPADVKVVNIAFKQVVLKGAGEPISFDVSEDGELKHVDLLSVQGKEVETLVEGQTIPVGEYQMCIYMQNDEDANEEGSYVQTMDGNIHGLNTNSKGNCGGIGAEEEDTGRLFFNKPFTIAAGVNDFVLEFSLHHLNKPRGNNNFWTLKPTAAQLINTAEVGAINGQISSDVMDACEVAAGGSEFSPAVYLYPTATALENMVDFRPDADVVELQVAPIASARVNPITDDAENVTGYEYEFGFVAASTYSLGYTCVAQNDDPESVNTPEDVEAPFFLHIDEQDVVVTEGTTTERHFPMDFVPAT</sequence>
<evidence type="ECO:0000256" key="1">
    <source>
        <dbReference type="SAM" id="SignalP"/>
    </source>
</evidence>
<evidence type="ECO:0000259" key="2">
    <source>
        <dbReference type="Pfam" id="PF14321"/>
    </source>
</evidence>
<dbReference type="KEGG" id="smav:CFF01_16745"/>
<organism evidence="3 4">
    <name type="scientific">Shewanella marisflavi</name>
    <dbReference type="NCBI Taxonomy" id="260364"/>
    <lineage>
        <taxon>Bacteria</taxon>
        <taxon>Pseudomonadati</taxon>
        <taxon>Pseudomonadota</taxon>
        <taxon>Gammaproteobacteria</taxon>
        <taxon>Alteromonadales</taxon>
        <taxon>Shewanellaceae</taxon>
        <taxon>Shewanella</taxon>
    </lineage>
</organism>
<feature type="domain" description="DUF4382" evidence="2">
    <location>
        <begin position="31"/>
        <end position="189"/>
    </location>
</feature>
<dbReference type="PROSITE" id="PS51257">
    <property type="entry name" value="PROKAR_LIPOPROTEIN"/>
    <property type="match status" value="1"/>
</dbReference>
<reference evidence="3 4" key="1">
    <citation type="submission" date="2017-06" db="EMBL/GenBank/DDBJ databases">
        <title>Complete genome sequence of Shewanella marisflavi EP1 associated with anaerobic 2,4-dinitrotoluene reduction and salt tolerance.</title>
        <authorList>
            <person name="Huang J."/>
        </authorList>
    </citation>
    <scope>NUCLEOTIDE SEQUENCE [LARGE SCALE GENOMIC DNA]</scope>
    <source>
        <strain evidence="3 4">EP1</strain>
    </source>
</reference>
<evidence type="ECO:0000313" key="4">
    <source>
        <dbReference type="Proteomes" id="UP000198233"/>
    </source>
</evidence>
<dbReference type="EMBL" id="CP022272">
    <property type="protein sequence ID" value="ASJ98108.1"/>
    <property type="molecule type" value="Genomic_DNA"/>
</dbReference>
<proteinExistence type="predicted"/>
<dbReference type="Pfam" id="PF14321">
    <property type="entry name" value="DUF4382"/>
    <property type="match status" value="1"/>
</dbReference>
<dbReference type="InterPro" id="IPR025491">
    <property type="entry name" value="DUF4382"/>
</dbReference>
<gene>
    <name evidence="3" type="ORF">CFF01_16745</name>
</gene>
<feature type="signal peptide" evidence="1">
    <location>
        <begin position="1"/>
        <end position="20"/>
    </location>
</feature>
<evidence type="ECO:0000313" key="3">
    <source>
        <dbReference type="EMBL" id="ASJ98108.1"/>
    </source>
</evidence>
<feature type="chain" id="PRO_5042287734" description="DUF4382 domain-containing protein" evidence="1">
    <location>
        <begin position="21"/>
        <end position="342"/>
    </location>
</feature>
<dbReference type="AlphaFoldDB" id="A0AAC9XPZ8"/>
<accession>A0AAC9XPZ8</accession>